<dbReference type="Proteomes" id="UP000295096">
    <property type="component" value="Unassembled WGS sequence"/>
</dbReference>
<dbReference type="SMART" id="SM00833">
    <property type="entry name" value="CobW_C"/>
    <property type="match status" value="1"/>
</dbReference>
<sequence>MIPISVVTGFLGAGKSTLLRRILRDPAWADSAVIVNEFGEIPLDHDLIAASEESFVSASTGCLCCVVRDDLTQTLLDLLRRREAGAVPPYARVLIETSGLADPAPILHALMTDEALAATHVLSSVVALVDALHGEATLARHPEAQRQVMLADRILVTKPDLAAAPQGAIRALNPAAPLREATHGAADPGWLFAAAPRPAELPDWAARHTAGLASIVIEREAPIPALALTLWLQGLAEHAGPRLLRVKGLVALTEQPDRPAVLHAIQHMVHPLEWLDAWPGEDRRSRIVLIGERIPRHFPARLLAAIEVEVAAAGH</sequence>
<gene>
    <name evidence="8" type="ORF">E2C06_09985</name>
</gene>
<evidence type="ECO:0000259" key="7">
    <source>
        <dbReference type="SMART" id="SM00833"/>
    </source>
</evidence>
<reference evidence="8 9" key="1">
    <citation type="journal article" date="2016" name="J. Microbiol.">
        <title>Dankookia rubra gen. nov., sp. nov., an alphaproteobacterium isolated from sediment of a shallow stream.</title>
        <authorList>
            <person name="Kim W.H."/>
            <person name="Kim D.H."/>
            <person name="Kang K."/>
            <person name="Ahn T.Y."/>
        </authorList>
    </citation>
    <scope>NUCLEOTIDE SEQUENCE [LARGE SCALE GENOMIC DNA]</scope>
    <source>
        <strain evidence="8 9">JCM30602</strain>
    </source>
</reference>
<evidence type="ECO:0000256" key="3">
    <source>
        <dbReference type="ARBA" id="ARBA00023186"/>
    </source>
</evidence>
<dbReference type="SUPFAM" id="SSF52540">
    <property type="entry name" value="P-loop containing nucleoside triphosphate hydrolases"/>
    <property type="match status" value="1"/>
</dbReference>
<accession>A0A4R5QHC2</accession>
<dbReference type="EMBL" id="SMSJ01000009">
    <property type="protein sequence ID" value="TDH62724.1"/>
    <property type="molecule type" value="Genomic_DNA"/>
</dbReference>
<dbReference type="InterPro" id="IPR036627">
    <property type="entry name" value="CobW-likC_sf"/>
</dbReference>
<dbReference type="GO" id="GO:0000166">
    <property type="term" value="F:nucleotide binding"/>
    <property type="evidence" value="ECO:0007669"/>
    <property type="project" value="UniProtKB-KW"/>
</dbReference>
<feature type="domain" description="CobW C-terminal" evidence="7">
    <location>
        <begin position="212"/>
        <end position="307"/>
    </location>
</feature>
<name>A0A4R5QHC2_9PROT</name>
<dbReference type="CDD" id="cd03112">
    <property type="entry name" value="CobW-like"/>
    <property type="match status" value="1"/>
</dbReference>
<dbReference type="PANTHER" id="PTHR13748:SF62">
    <property type="entry name" value="COBW DOMAIN-CONTAINING PROTEIN"/>
    <property type="match status" value="1"/>
</dbReference>
<dbReference type="Pfam" id="PF07683">
    <property type="entry name" value="CobW_C"/>
    <property type="match status" value="1"/>
</dbReference>
<dbReference type="OrthoDB" id="9808822at2"/>
<keyword evidence="9" id="KW-1185">Reference proteome</keyword>
<evidence type="ECO:0000256" key="4">
    <source>
        <dbReference type="ARBA" id="ARBA00034320"/>
    </source>
</evidence>
<protein>
    <submittedName>
        <fullName evidence="8">GTP-binding protein</fullName>
    </submittedName>
</protein>
<comment type="similarity">
    <text evidence="4">Belongs to the SIMIBI class G3E GTPase family. ZNG1 subfamily.</text>
</comment>
<comment type="caution">
    <text evidence="8">The sequence shown here is derived from an EMBL/GenBank/DDBJ whole genome shotgun (WGS) entry which is preliminary data.</text>
</comment>
<organism evidence="8 9">
    <name type="scientific">Dankookia rubra</name>
    <dbReference type="NCBI Taxonomy" id="1442381"/>
    <lineage>
        <taxon>Bacteria</taxon>
        <taxon>Pseudomonadati</taxon>
        <taxon>Pseudomonadota</taxon>
        <taxon>Alphaproteobacteria</taxon>
        <taxon>Acetobacterales</taxon>
        <taxon>Roseomonadaceae</taxon>
        <taxon>Dankookia</taxon>
    </lineage>
</organism>
<evidence type="ECO:0000256" key="5">
    <source>
        <dbReference type="ARBA" id="ARBA00045658"/>
    </source>
</evidence>
<evidence type="ECO:0000256" key="1">
    <source>
        <dbReference type="ARBA" id="ARBA00022741"/>
    </source>
</evidence>
<keyword evidence="1" id="KW-0547">Nucleotide-binding</keyword>
<dbReference type="SUPFAM" id="SSF90002">
    <property type="entry name" value="Hypothetical protein YjiA, C-terminal domain"/>
    <property type="match status" value="1"/>
</dbReference>
<dbReference type="PANTHER" id="PTHR13748">
    <property type="entry name" value="COBW-RELATED"/>
    <property type="match status" value="1"/>
</dbReference>
<comment type="catalytic activity">
    <reaction evidence="6">
        <text>GTP + H2O = GDP + phosphate + H(+)</text>
        <dbReference type="Rhea" id="RHEA:19669"/>
        <dbReference type="ChEBI" id="CHEBI:15377"/>
        <dbReference type="ChEBI" id="CHEBI:15378"/>
        <dbReference type="ChEBI" id="CHEBI:37565"/>
        <dbReference type="ChEBI" id="CHEBI:43474"/>
        <dbReference type="ChEBI" id="CHEBI:58189"/>
    </reaction>
    <physiologicalReaction direction="left-to-right" evidence="6">
        <dbReference type="Rhea" id="RHEA:19670"/>
    </physiologicalReaction>
</comment>
<comment type="function">
    <text evidence="5">Zinc chaperone that directly transfers zinc cofactor to target proteins, thereby activating them. Zinc is transferred from the CXCC motif in the GTPase domain to the zinc binding site in target proteins in a process requiring GTP hydrolysis.</text>
</comment>
<evidence type="ECO:0000313" key="9">
    <source>
        <dbReference type="Proteomes" id="UP000295096"/>
    </source>
</evidence>
<dbReference type="InterPro" id="IPR051316">
    <property type="entry name" value="Zinc-reg_GTPase_activator"/>
</dbReference>
<dbReference type="AlphaFoldDB" id="A0A4R5QHC2"/>
<dbReference type="InterPro" id="IPR003495">
    <property type="entry name" value="CobW/HypB/UreG_nucleotide-bd"/>
</dbReference>
<dbReference type="GO" id="GO:0005737">
    <property type="term" value="C:cytoplasm"/>
    <property type="evidence" value="ECO:0007669"/>
    <property type="project" value="TreeGrafter"/>
</dbReference>
<dbReference type="Pfam" id="PF02492">
    <property type="entry name" value="cobW"/>
    <property type="match status" value="1"/>
</dbReference>
<dbReference type="Gene3D" id="3.40.50.300">
    <property type="entry name" value="P-loop containing nucleotide triphosphate hydrolases"/>
    <property type="match status" value="1"/>
</dbReference>
<evidence type="ECO:0000256" key="2">
    <source>
        <dbReference type="ARBA" id="ARBA00022801"/>
    </source>
</evidence>
<dbReference type="InterPro" id="IPR027417">
    <property type="entry name" value="P-loop_NTPase"/>
</dbReference>
<evidence type="ECO:0000256" key="6">
    <source>
        <dbReference type="ARBA" id="ARBA00049117"/>
    </source>
</evidence>
<evidence type="ECO:0000313" key="8">
    <source>
        <dbReference type="EMBL" id="TDH62724.1"/>
    </source>
</evidence>
<proteinExistence type="inferred from homology"/>
<dbReference type="Gene3D" id="3.30.1220.10">
    <property type="entry name" value="CobW-like, C-terminal domain"/>
    <property type="match status" value="1"/>
</dbReference>
<keyword evidence="3" id="KW-0143">Chaperone</keyword>
<dbReference type="GO" id="GO:0016787">
    <property type="term" value="F:hydrolase activity"/>
    <property type="evidence" value="ECO:0007669"/>
    <property type="project" value="UniProtKB-KW"/>
</dbReference>
<keyword evidence="2" id="KW-0378">Hydrolase</keyword>
<dbReference type="InterPro" id="IPR011629">
    <property type="entry name" value="CobW-like_C"/>
</dbReference>
<dbReference type="RefSeq" id="WP_133288457.1">
    <property type="nucleotide sequence ID" value="NZ_SMSJ01000009.1"/>
</dbReference>